<evidence type="ECO:0000256" key="1">
    <source>
        <dbReference type="SAM" id="MobiDB-lite"/>
    </source>
</evidence>
<evidence type="ECO:0000313" key="3">
    <source>
        <dbReference type="Proteomes" id="UP000807371"/>
    </source>
</evidence>
<protein>
    <submittedName>
        <fullName evidence="2">Uncharacterized protein</fullName>
    </submittedName>
</protein>
<feature type="region of interest" description="Disordered" evidence="1">
    <location>
        <begin position="119"/>
        <end position="158"/>
    </location>
</feature>
<comment type="caution">
    <text evidence="2">The sequence shown here is derived from an EMBL/GenBank/DDBJ whole genome shotgun (WGS) entry which is preliminary data.</text>
</comment>
<feature type="compositionally biased region" description="Low complexity" evidence="1">
    <location>
        <begin position="132"/>
        <end position="148"/>
    </location>
</feature>
<keyword evidence="3" id="KW-1185">Reference proteome</keyword>
<organism evidence="2 3">
    <name type="scientific">Streptomyces pactum</name>
    <dbReference type="NCBI Taxonomy" id="68249"/>
    <lineage>
        <taxon>Bacteria</taxon>
        <taxon>Bacillati</taxon>
        <taxon>Actinomycetota</taxon>
        <taxon>Actinomycetes</taxon>
        <taxon>Kitasatosporales</taxon>
        <taxon>Streptomycetaceae</taxon>
        <taxon>Streptomyces</taxon>
    </lineage>
</organism>
<name>A0ABS0NQ07_9ACTN</name>
<dbReference type="EMBL" id="JACYXC010000001">
    <property type="protein sequence ID" value="MBH5337290.1"/>
    <property type="molecule type" value="Genomic_DNA"/>
</dbReference>
<reference evidence="2 3" key="1">
    <citation type="submission" date="2020-09" db="EMBL/GenBank/DDBJ databases">
        <title>Biosynthesis of the nuclear factor of activated T cells inhibitor NFAT-133 and its congeners in Streptomyces pactum.</title>
        <authorList>
            <person name="Zhou W."/>
            <person name="Posri P."/>
            <person name="Abugrain M.E."/>
            <person name="Weisberg A.J."/>
            <person name="Chang J.H."/>
            <person name="Mahmud T."/>
        </authorList>
    </citation>
    <scope>NUCLEOTIDE SEQUENCE [LARGE SCALE GENOMIC DNA]</scope>
    <source>
        <strain evidence="2 3">ATCC 27456</strain>
    </source>
</reference>
<gene>
    <name evidence="2" type="ORF">IHE55_22020</name>
</gene>
<dbReference type="RefSeq" id="WP_197990599.1">
    <property type="nucleotide sequence ID" value="NZ_JACYXC010000001.1"/>
</dbReference>
<sequence length="158" mass="17296">MSRHEEPGDRRAHGDPDFQREVESLLDFKRQIDRIVADLGDSPAAQGEISRQSIVRSAFGQGFAAADDLAAAYDAVHRRLEKFSETLGEQLEALGIAVQIADRGYDGVEADQVERFRRLQKKTRDDYPELYETAPGTEEPEPAAQGTGDTAGAGGDFS</sequence>
<feature type="compositionally biased region" description="Gly residues" evidence="1">
    <location>
        <begin position="149"/>
        <end position="158"/>
    </location>
</feature>
<accession>A0ABS0NQ07</accession>
<dbReference type="Proteomes" id="UP000807371">
    <property type="component" value="Unassembled WGS sequence"/>
</dbReference>
<evidence type="ECO:0000313" key="2">
    <source>
        <dbReference type="EMBL" id="MBH5337290.1"/>
    </source>
</evidence>
<proteinExistence type="predicted"/>